<evidence type="ECO:0000256" key="1">
    <source>
        <dbReference type="SAM" id="MobiDB-lite"/>
    </source>
</evidence>
<dbReference type="EMBL" id="HBUE01067632">
    <property type="protein sequence ID" value="CAG6471460.1"/>
    <property type="molecule type" value="Transcribed_RNA"/>
</dbReference>
<sequence length="234" mass="24742">MASRATPPRSRGSRANSLPPIARTSGPRIFFSFLPFFSSLPSSMERAMVSVASSGSLNWIERAVNRRLADSMAISNRASPFSSPAGSELTISFSDTDLPMRSTGALGSLMKVTPGTISMLLARAARFRAVIPFTAKQVPISSASRQLPKYLSAIWSPFPAFEDSSAGAGAAMAQATSTAVTINTFMIILLFVCCLRCSLITSQNVHVLGLKVSLEELALGTDTLGSMSCSCCVS</sequence>
<dbReference type="EMBL" id="HBUE01067640">
    <property type="protein sequence ID" value="CAG6471466.1"/>
    <property type="molecule type" value="Transcribed_RNA"/>
</dbReference>
<feature type="region of interest" description="Disordered" evidence="1">
    <location>
        <begin position="1"/>
        <end position="20"/>
    </location>
</feature>
<dbReference type="AlphaFoldDB" id="A0A8D8B904"/>
<reference evidence="2" key="1">
    <citation type="submission" date="2021-05" db="EMBL/GenBank/DDBJ databases">
        <authorList>
            <person name="Alioto T."/>
            <person name="Alioto T."/>
            <person name="Gomez Garrido J."/>
        </authorList>
    </citation>
    <scope>NUCLEOTIDE SEQUENCE</scope>
</reference>
<proteinExistence type="predicted"/>
<dbReference type="EMBL" id="HBUE01067636">
    <property type="protein sequence ID" value="CAG6471463.1"/>
    <property type="molecule type" value="Transcribed_RNA"/>
</dbReference>
<dbReference type="EMBL" id="HBUE01067633">
    <property type="protein sequence ID" value="CAG6471461.1"/>
    <property type="molecule type" value="Transcribed_RNA"/>
</dbReference>
<organism evidence="2">
    <name type="scientific">Culex pipiens</name>
    <name type="common">House mosquito</name>
    <dbReference type="NCBI Taxonomy" id="7175"/>
    <lineage>
        <taxon>Eukaryota</taxon>
        <taxon>Metazoa</taxon>
        <taxon>Ecdysozoa</taxon>
        <taxon>Arthropoda</taxon>
        <taxon>Hexapoda</taxon>
        <taxon>Insecta</taxon>
        <taxon>Pterygota</taxon>
        <taxon>Neoptera</taxon>
        <taxon>Endopterygota</taxon>
        <taxon>Diptera</taxon>
        <taxon>Nematocera</taxon>
        <taxon>Culicoidea</taxon>
        <taxon>Culicidae</taxon>
        <taxon>Culicinae</taxon>
        <taxon>Culicini</taxon>
        <taxon>Culex</taxon>
        <taxon>Culex</taxon>
    </lineage>
</organism>
<name>A0A8D8B904_CULPI</name>
<dbReference type="EMBL" id="HBUE01067638">
    <property type="protein sequence ID" value="CAG6471464.1"/>
    <property type="molecule type" value="Transcribed_RNA"/>
</dbReference>
<evidence type="ECO:0000313" key="2">
    <source>
        <dbReference type="EMBL" id="CAG6471466.1"/>
    </source>
</evidence>
<protein>
    <submittedName>
        <fullName evidence="2">(northern house mosquito) hypothetical protein</fullName>
    </submittedName>
</protein>
<accession>A0A8D8B904</accession>